<protein>
    <submittedName>
        <fullName evidence="1">CIC11C00000002473</fullName>
    </submittedName>
</protein>
<gene>
    <name evidence="1" type="ORF">SAMEA4029009_CIC11G00000002473</name>
</gene>
<dbReference type="EMBL" id="LT635766">
    <property type="protein sequence ID" value="SGZ52962.1"/>
    <property type="molecule type" value="Genomic_DNA"/>
</dbReference>
<dbReference type="AlphaFoldDB" id="A0A1L0BRX5"/>
<organism evidence="1 2">
    <name type="scientific">Sungouiella intermedia</name>
    <dbReference type="NCBI Taxonomy" id="45354"/>
    <lineage>
        <taxon>Eukaryota</taxon>
        <taxon>Fungi</taxon>
        <taxon>Dikarya</taxon>
        <taxon>Ascomycota</taxon>
        <taxon>Saccharomycotina</taxon>
        <taxon>Pichiomycetes</taxon>
        <taxon>Metschnikowiaceae</taxon>
        <taxon>Sungouiella</taxon>
    </lineage>
</organism>
<accession>A0A1L0BRX5</accession>
<sequence length="81" mass="9135">MSPEQKLPLRTSDFNVQMRSNWSDPGIAHINAILAISNPSTFTVLLLLTLNICHVVLDEFFRCQAPLTPKATSNYHLPFTH</sequence>
<reference evidence="2" key="1">
    <citation type="submission" date="2016-10" db="EMBL/GenBank/DDBJ databases">
        <authorList>
            <person name="Geijer C."/>
            <person name="Jareborg N."/>
            <person name="Dainat J."/>
        </authorList>
    </citation>
    <scope>NUCLEOTIDE SEQUENCE [LARGE SCALE GENOMIC DNA]</scope>
    <source>
        <strain evidence="2">PYCC 4715</strain>
    </source>
</reference>
<evidence type="ECO:0000313" key="2">
    <source>
        <dbReference type="Proteomes" id="UP000182259"/>
    </source>
</evidence>
<evidence type="ECO:0000313" key="1">
    <source>
        <dbReference type="EMBL" id="SGZ52962.1"/>
    </source>
</evidence>
<dbReference type="Proteomes" id="UP000182259">
    <property type="component" value="Chromosome III"/>
</dbReference>
<name>A0A1L0BRX5_9ASCO</name>
<proteinExistence type="predicted"/>